<dbReference type="OrthoDB" id="3216537at2759"/>
<organism evidence="2 3">
    <name type="scientific">Pholiota conissans</name>
    <dbReference type="NCBI Taxonomy" id="109636"/>
    <lineage>
        <taxon>Eukaryota</taxon>
        <taxon>Fungi</taxon>
        <taxon>Dikarya</taxon>
        <taxon>Basidiomycota</taxon>
        <taxon>Agaricomycotina</taxon>
        <taxon>Agaricomycetes</taxon>
        <taxon>Agaricomycetidae</taxon>
        <taxon>Agaricales</taxon>
        <taxon>Agaricineae</taxon>
        <taxon>Strophariaceae</taxon>
        <taxon>Pholiota</taxon>
    </lineage>
</organism>
<proteinExistence type="predicted"/>
<evidence type="ECO:0000313" key="3">
    <source>
        <dbReference type="Proteomes" id="UP000807469"/>
    </source>
</evidence>
<feature type="region of interest" description="Disordered" evidence="1">
    <location>
        <begin position="295"/>
        <end position="379"/>
    </location>
</feature>
<keyword evidence="3" id="KW-1185">Reference proteome</keyword>
<gene>
    <name evidence="2" type="ORF">BDN70DRAFT_870425</name>
</gene>
<name>A0A9P6D056_9AGAR</name>
<reference evidence="2" key="1">
    <citation type="submission" date="2020-11" db="EMBL/GenBank/DDBJ databases">
        <authorList>
            <consortium name="DOE Joint Genome Institute"/>
            <person name="Ahrendt S."/>
            <person name="Riley R."/>
            <person name="Andreopoulos W."/>
            <person name="Labutti K."/>
            <person name="Pangilinan J."/>
            <person name="Ruiz-Duenas F.J."/>
            <person name="Barrasa J.M."/>
            <person name="Sanchez-Garcia M."/>
            <person name="Camarero S."/>
            <person name="Miyauchi S."/>
            <person name="Serrano A."/>
            <person name="Linde D."/>
            <person name="Babiker R."/>
            <person name="Drula E."/>
            <person name="Ayuso-Fernandez I."/>
            <person name="Pacheco R."/>
            <person name="Padilla G."/>
            <person name="Ferreira P."/>
            <person name="Barriuso J."/>
            <person name="Kellner H."/>
            <person name="Castanera R."/>
            <person name="Alfaro M."/>
            <person name="Ramirez L."/>
            <person name="Pisabarro A.G."/>
            <person name="Kuo A."/>
            <person name="Tritt A."/>
            <person name="Lipzen A."/>
            <person name="He G."/>
            <person name="Yan M."/>
            <person name="Ng V."/>
            <person name="Cullen D."/>
            <person name="Martin F."/>
            <person name="Rosso M.-N."/>
            <person name="Henrissat B."/>
            <person name="Hibbett D."/>
            <person name="Martinez A.T."/>
            <person name="Grigoriev I.V."/>
        </authorList>
    </citation>
    <scope>NUCLEOTIDE SEQUENCE</scope>
    <source>
        <strain evidence="2">CIRM-BRFM 674</strain>
    </source>
</reference>
<evidence type="ECO:0000313" key="2">
    <source>
        <dbReference type="EMBL" id="KAF9485947.1"/>
    </source>
</evidence>
<dbReference type="EMBL" id="MU155132">
    <property type="protein sequence ID" value="KAF9485947.1"/>
    <property type="molecule type" value="Genomic_DNA"/>
</dbReference>
<dbReference type="AlphaFoldDB" id="A0A9P6D056"/>
<protein>
    <submittedName>
        <fullName evidence="2">Uncharacterized protein</fullName>
    </submittedName>
</protein>
<sequence>MSKLTSKPTRLTVAPFSQLPAIGALPAITRPPASVAASVAGSAMSATAYVVARDERCLITRSFSYTHERARWISAVRGDEDRKTEVEQFIIGLGIVHSEFSLDNANNLANLDRVVHKSLDSYALIAVTGTLETLRELSSLIKADNDGRQQYIDRTGIKEPRGFKLFSSNPTFKNPKYQLVALHPEHFLPGGSVFTWYDPVRGTYKTYRPSPDRRLRESPGDLTMPSFAPFSGPTREELFHLNPLLVILNAEIKFRRYLLLPPPAQPLPEDVLDLITETGKLVDLIYWEVKATPGSAGERMRMKAEEGMRRNEPRPGRPKRETQAESSEDEFGHGSDGAGDATIRGSGRRGRGRTNPWPEDADTETRKEMGSAMLSGRNLEFDSEDEDFVMVLPA</sequence>
<accession>A0A9P6D056</accession>
<comment type="caution">
    <text evidence="2">The sequence shown here is derived from an EMBL/GenBank/DDBJ whole genome shotgun (WGS) entry which is preliminary data.</text>
</comment>
<evidence type="ECO:0000256" key="1">
    <source>
        <dbReference type="SAM" id="MobiDB-lite"/>
    </source>
</evidence>
<feature type="compositionally biased region" description="Basic and acidic residues" evidence="1">
    <location>
        <begin position="298"/>
        <end position="323"/>
    </location>
</feature>
<dbReference type="Proteomes" id="UP000807469">
    <property type="component" value="Unassembled WGS sequence"/>
</dbReference>